<dbReference type="SUPFAM" id="SSF161098">
    <property type="entry name" value="MetI-like"/>
    <property type="match status" value="1"/>
</dbReference>
<dbReference type="AlphaFoldDB" id="A0A4P7A1E2"/>
<keyword evidence="7 8" id="KW-0472">Membrane</keyword>
<dbReference type="Gene3D" id="1.10.3720.10">
    <property type="entry name" value="MetI-like"/>
    <property type="match status" value="1"/>
</dbReference>
<dbReference type="RefSeq" id="WP_134210977.1">
    <property type="nucleotide sequence ID" value="NZ_CP038015.1"/>
</dbReference>
<keyword evidence="4 8" id="KW-0812">Transmembrane</keyword>
<feature type="transmembrane region" description="Helical" evidence="8">
    <location>
        <begin position="18"/>
        <end position="41"/>
    </location>
</feature>
<feature type="transmembrane region" description="Helical" evidence="8">
    <location>
        <begin position="53"/>
        <end position="76"/>
    </location>
</feature>
<dbReference type="PROSITE" id="PS50928">
    <property type="entry name" value="ABC_TM1"/>
    <property type="match status" value="1"/>
</dbReference>
<dbReference type="InterPro" id="IPR043429">
    <property type="entry name" value="ArtM/GltK/GlnP/TcyL/YhdX-like"/>
</dbReference>
<dbReference type="InterPro" id="IPR000515">
    <property type="entry name" value="MetI-like"/>
</dbReference>
<keyword evidence="6 8" id="KW-1133">Transmembrane helix</keyword>
<dbReference type="FunFam" id="1.10.3720.10:FF:000033">
    <property type="entry name" value="Polar amino acid ABC transporter permease"/>
    <property type="match status" value="1"/>
</dbReference>
<evidence type="ECO:0000256" key="2">
    <source>
        <dbReference type="ARBA" id="ARBA00022448"/>
    </source>
</evidence>
<evidence type="ECO:0000256" key="7">
    <source>
        <dbReference type="ARBA" id="ARBA00023136"/>
    </source>
</evidence>
<comment type="similarity">
    <text evidence="8">Belongs to the binding-protein-dependent transport system permease family.</text>
</comment>
<feature type="transmembrane region" description="Helical" evidence="8">
    <location>
        <begin position="184"/>
        <end position="205"/>
    </location>
</feature>
<protein>
    <submittedName>
        <fullName evidence="10">Amino acid ABC transporter permease</fullName>
    </submittedName>
</protein>
<dbReference type="CDD" id="cd06261">
    <property type="entry name" value="TM_PBP2"/>
    <property type="match status" value="1"/>
</dbReference>
<dbReference type="KEGG" id="panc:E2636_15280"/>
<comment type="subcellular location">
    <subcellularLocation>
        <location evidence="1 8">Cell membrane</location>
        <topology evidence="1 8">Multi-pass membrane protein</topology>
    </subcellularLocation>
</comment>
<dbReference type="NCBIfam" id="TIGR01726">
    <property type="entry name" value="HEQRo_perm_3TM"/>
    <property type="match status" value="1"/>
</dbReference>
<evidence type="ECO:0000256" key="3">
    <source>
        <dbReference type="ARBA" id="ARBA00022475"/>
    </source>
</evidence>
<keyword evidence="11" id="KW-1185">Reference proteome</keyword>
<keyword evidence="3" id="KW-1003">Cell membrane</keyword>
<evidence type="ECO:0000313" key="11">
    <source>
        <dbReference type="Proteomes" id="UP000294292"/>
    </source>
</evidence>
<feature type="domain" description="ABC transmembrane type-1" evidence="9">
    <location>
        <begin position="17"/>
        <end position="206"/>
    </location>
</feature>
<dbReference type="PANTHER" id="PTHR30614">
    <property type="entry name" value="MEMBRANE COMPONENT OF AMINO ACID ABC TRANSPORTER"/>
    <property type="match status" value="1"/>
</dbReference>
<dbReference type="PANTHER" id="PTHR30614:SF0">
    <property type="entry name" value="L-CYSTINE TRANSPORT SYSTEM PERMEASE PROTEIN TCYL"/>
    <property type="match status" value="1"/>
</dbReference>
<evidence type="ECO:0000256" key="1">
    <source>
        <dbReference type="ARBA" id="ARBA00004651"/>
    </source>
</evidence>
<dbReference type="OrthoDB" id="9805999at2"/>
<gene>
    <name evidence="10" type="ORF">E2636_15280</name>
</gene>
<accession>A0A4P7A1E2</accession>
<organism evidence="10 11">
    <name type="scientific">Paenisporosarcina antarctica</name>
    <dbReference type="NCBI Taxonomy" id="417367"/>
    <lineage>
        <taxon>Bacteria</taxon>
        <taxon>Bacillati</taxon>
        <taxon>Bacillota</taxon>
        <taxon>Bacilli</taxon>
        <taxon>Bacillales</taxon>
        <taxon>Caryophanaceae</taxon>
        <taxon>Paenisporosarcina</taxon>
    </lineage>
</organism>
<dbReference type="GO" id="GO:0043190">
    <property type="term" value="C:ATP-binding cassette (ABC) transporter complex"/>
    <property type="evidence" value="ECO:0007669"/>
    <property type="project" value="InterPro"/>
</dbReference>
<reference evidence="10 11" key="1">
    <citation type="submission" date="2019-03" db="EMBL/GenBank/DDBJ databases">
        <title>Complete genome sequence of Paenisporosarcina antarctica CGMCC 1.6503T.</title>
        <authorList>
            <person name="Rong J.-C."/>
            <person name="Chi N.-Y."/>
            <person name="Zhang Q.-F."/>
        </authorList>
    </citation>
    <scope>NUCLEOTIDE SEQUENCE [LARGE SCALE GENOMIC DNA]</scope>
    <source>
        <strain evidence="10 11">CGMCC 1.6503</strain>
    </source>
</reference>
<dbReference type="InterPro" id="IPR035906">
    <property type="entry name" value="MetI-like_sf"/>
</dbReference>
<dbReference type="Proteomes" id="UP000294292">
    <property type="component" value="Chromosome"/>
</dbReference>
<evidence type="ECO:0000313" key="10">
    <source>
        <dbReference type="EMBL" id="QBP42428.1"/>
    </source>
</evidence>
<evidence type="ECO:0000256" key="4">
    <source>
        <dbReference type="ARBA" id="ARBA00022692"/>
    </source>
</evidence>
<dbReference type="Pfam" id="PF00528">
    <property type="entry name" value="BPD_transp_1"/>
    <property type="match status" value="1"/>
</dbReference>
<evidence type="ECO:0000256" key="8">
    <source>
        <dbReference type="RuleBase" id="RU363032"/>
    </source>
</evidence>
<sequence length="219" mass="23815">MDATIIIDSLPSLLKATLMTIFLAAISIIIALVIGFFTAIVRIVKVRILNGVASAYVSIIRGTPLLVQIFVIYYGFPQIGIALDPISSGILALSLNAGAYLSESFRASILAVDNGQMEASMSMGMTYSQALLRIILPQSLRIAIPTLSNSFIVLIKDTSLVSVITVTELLQMSSLIIAKTFEPLTIYLVAAAIYWVLITFFTTILDKLETKTSKYLVRT</sequence>
<evidence type="ECO:0000256" key="5">
    <source>
        <dbReference type="ARBA" id="ARBA00022970"/>
    </source>
</evidence>
<feature type="transmembrane region" description="Helical" evidence="8">
    <location>
        <begin position="82"/>
        <end position="101"/>
    </location>
</feature>
<name>A0A4P7A1E2_9BACL</name>
<dbReference type="EMBL" id="CP038015">
    <property type="protein sequence ID" value="QBP42428.1"/>
    <property type="molecule type" value="Genomic_DNA"/>
</dbReference>
<dbReference type="GO" id="GO:0015184">
    <property type="term" value="F:L-cystine transmembrane transporter activity"/>
    <property type="evidence" value="ECO:0007669"/>
    <property type="project" value="TreeGrafter"/>
</dbReference>
<keyword evidence="2 8" id="KW-0813">Transport</keyword>
<dbReference type="InterPro" id="IPR010065">
    <property type="entry name" value="AA_ABC_transptr_permease_3TM"/>
</dbReference>
<evidence type="ECO:0000256" key="6">
    <source>
        <dbReference type="ARBA" id="ARBA00022989"/>
    </source>
</evidence>
<keyword evidence="5" id="KW-0029">Amino-acid transport</keyword>
<evidence type="ECO:0000259" key="9">
    <source>
        <dbReference type="PROSITE" id="PS50928"/>
    </source>
</evidence>
<proteinExistence type="inferred from homology"/>